<reference evidence="3 4" key="1">
    <citation type="journal article" date="2021" name="ISME Commun">
        <title>Automated analysis of genomic sequences facilitates high-throughput and comprehensive description of bacteria.</title>
        <authorList>
            <person name="Hitch T.C.A."/>
        </authorList>
    </citation>
    <scope>NUCLEOTIDE SEQUENCE [LARGE SCALE GENOMIC DNA]</scope>
    <source>
        <strain evidence="3 4">Sanger_03</strain>
    </source>
</reference>
<feature type="transmembrane region" description="Helical" evidence="1">
    <location>
        <begin position="502"/>
        <end position="521"/>
    </location>
</feature>
<feature type="transmembrane region" description="Helical" evidence="1">
    <location>
        <begin position="657"/>
        <end position="678"/>
    </location>
</feature>
<feature type="domain" description="Acyltransferase 3" evidence="2">
    <location>
        <begin position="363"/>
        <end position="672"/>
    </location>
</feature>
<gene>
    <name evidence="3" type="ORF">OCV99_05075</name>
</gene>
<dbReference type="PANTHER" id="PTHR37312">
    <property type="entry name" value="MEMBRANE-BOUND ACYLTRANSFERASE YKRP-RELATED"/>
    <property type="match status" value="1"/>
</dbReference>
<feature type="transmembrane region" description="Helical" evidence="1">
    <location>
        <begin position="207"/>
        <end position="230"/>
    </location>
</feature>
<evidence type="ECO:0000256" key="1">
    <source>
        <dbReference type="SAM" id="Phobius"/>
    </source>
</evidence>
<dbReference type="EMBL" id="JAOQJU010000003">
    <property type="protein sequence ID" value="MCU6685940.1"/>
    <property type="molecule type" value="Genomic_DNA"/>
</dbReference>
<dbReference type="InterPro" id="IPR052734">
    <property type="entry name" value="Nod_factor_acetyltransferase"/>
</dbReference>
<dbReference type="PANTHER" id="PTHR37312:SF1">
    <property type="entry name" value="MEMBRANE-BOUND ACYLTRANSFERASE YKRP-RELATED"/>
    <property type="match status" value="1"/>
</dbReference>
<protein>
    <submittedName>
        <fullName evidence="3">Acyltransferase family protein</fullName>
    </submittedName>
</protein>
<feature type="transmembrane region" description="Helical" evidence="1">
    <location>
        <begin position="588"/>
        <end position="607"/>
    </location>
</feature>
<feature type="domain" description="Acyltransferase 3" evidence="2">
    <location>
        <begin position="12"/>
        <end position="328"/>
    </location>
</feature>
<feature type="transmembrane region" description="Helical" evidence="1">
    <location>
        <begin position="276"/>
        <end position="299"/>
    </location>
</feature>
<name>A0ABT2RKL3_9FIRM</name>
<keyword evidence="3" id="KW-0012">Acyltransferase</keyword>
<sequence length="687" mass="78002">MEEGVKSTKRIGYLDIAKGFSMICIVMGHLGIGSLNAFVYTFHVPIFFLISGYFLSDKLSVSEFAKKKARQLLVPYVVTSCCIIVGATLRDVLETGSLENVVYDIKTWTVAALYGSGTIEYQEPFYMKQIGAIWFLLALFFALLIVRFAMQYQYGFAGVIILAYVGYKTTTMVWLPWSIQAGMTAAVFVYIGLLARKGRVLEKKPHPAIISVAAGIWLVCILFGGHLYIVRNHFENGFLDVIGALAGSYIVILLCEKLEKYTNCIARFLKFLGKNSLFFLCCHALELQAIPWQFVWTVFGEKLKLQTATVVTIWVCLRVVLCSLGVLVCLQIKKFIPCLKEKWMMRERKVGKWNQNTGKDRIKYWNIAKGIAILLMILGHAEGIPAYLRTIIFSFHMPLLIIANGYFIKSYDIKRTFKKSVKSLLVPYMEVCLISAVIYTVVAENGSAAERFLYKIKAMLGGMSKISTRFESFDSVWLVWFVCCLFVTRNLYVILMKLLENYSSGIRLGVLVLLAFAGYVVGKYYAFLPWSLDVALVSLLFMAVGDWLRRNKFFETNGAYKLAIPAAVWIYFLTKGICIELATRSYPLGIWCIVEAVAGSLTVISLSQLLSRYRGITNILSWIGQNTMLILALHCLEMMYFNWNDLVFSRLPFEMNWFRIFVIKTAVILAVTAGIDMIKRRFVKSIR</sequence>
<feature type="transmembrane region" description="Helical" evidence="1">
    <location>
        <begin position="619"/>
        <end position="641"/>
    </location>
</feature>
<proteinExistence type="predicted"/>
<feature type="transmembrane region" description="Helical" evidence="1">
    <location>
        <begin position="125"/>
        <end position="145"/>
    </location>
</feature>
<evidence type="ECO:0000259" key="2">
    <source>
        <dbReference type="Pfam" id="PF01757"/>
    </source>
</evidence>
<feature type="transmembrane region" description="Helical" evidence="1">
    <location>
        <begin position="236"/>
        <end position="255"/>
    </location>
</feature>
<keyword evidence="3" id="KW-0808">Transferase</keyword>
<evidence type="ECO:0000313" key="4">
    <source>
        <dbReference type="Proteomes" id="UP001652431"/>
    </source>
</evidence>
<dbReference type="Pfam" id="PF01757">
    <property type="entry name" value="Acyl_transf_3"/>
    <property type="match status" value="2"/>
</dbReference>
<dbReference type="RefSeq" id="WP_158368836.1">
    <property type="nucleotide sequence ID" value="NZ_JAOQJU010000003.1"/>
</dbReference>
<evidence type="ECO:0000313" key="3">
    <source>
        <dbReference type="EMBL" id="MCU6685940.1"/>
    </source>
</evidence>
<dbReference type="InterPro" id="IPR002656">
    <property type="entry name" value="Acyl_transf_3_dom"/>
</dbReference>
<feature type="transmembrane region" description="Helical" evidence="1">
    <location>
        <begin position="560"/>
        <end position="582"/>
    </location>
</feature>
<accession>A0ABT2RKL3</accession>
<feature type="transmembrane region" description="Helical" evidence="1">
    <location>
        <begin position="311"/>
        <end position="332"/>
    </location>
</feature>
<keyword evidence="1" id="KW-0812">Transmembrane</keyword>
<keyword evidence="1" id="KW-1133">Transmembrane helix</keyword>
<feature type="transmembrane region" description="Helical" evidence="1">
    <location>
        <begin position="477"/>
        <end position="495"/>
    </location>
</feature>
<keyword evidence="4" id="KW-1185">Reference proteome</keyword>
<dbReference type="Proteomes" id="UP001652431">
    <property type="component" value="Unassembled WGS sequence"/>
</dbReference>
<feature type="transmembrane region" description="Helical" evidence="1">
    <location>
        <begin position="364"/>
        <end position="381"/>
    </location>
</feature>
<organism evidence="3 4">
    <name type="scientific">Dorea acetigenes</name>
    <dbReference type="NCBI Taxonomy" id="2981787"/>
    <lineage>
        <taxon>Bacteria</taxon>
        <taxon>Bacillati</taxon>
        <taxon>Bacillota</taxon>
        <taxon>Clostridia</taxon>
        <taxon>Lachnospirales</taxon>
        <taxon>Lachnospiraceae</taxon>
        <taxon>Dorea</taxon>
    </lineage>
</organism>
<dbReference type="GO" id="GO:0016746">
    <property type="term" value="F:acyltransferase activity"/>
    <property type="evidence" value="ECO:0007669"/>
    <property type="project" value="UniProtKB-KW"/>
</dbReference>
<feature type="transmembrane region" description="Helical" evidence="1">
    <location>
        <begin position="38"/>
        <end position="56"/>
    </location>
</feature>
<comment type="caution">
    <text evidence="3">The sequence shown here is derived from an EMBL/GenBank/DDBJ whole genome shotgun (WGS) entry which is preliminary data.</text>
</comment>
<feature type="transmembrane region" description="Helical" evidence="1">
    <location>
        <begin position="420"/>
        <end position="442"/>
    </location>
</feature>
<feature type="transmembrane region" description="Helical" evidence="1">
    <location>
        <begin position="173"/>
        <end position="195"/>
    </location>
</feature>
<feature type="transmembrane region" description="Helical" evidence="1">
    <location>
        <begin position="387"/>
        <end position="408"/>
    </location>
</feature>
<feature type="transmembrane region" description="Helical" evidence="1">
    <location>
        <begin position="72"/>
        <end position="89"/>
    </location>
</feature>
<feature type="transmembrane region" description="Helical" evidence="1">
    <location>
        <begin position="527"/>
        <end position="548"/>
    </location>
</feature>
<keyword evidence="1" id="KW-0472">Membrane</keyword>